<keyword evidence="2" id="KW-0946">Virion</keyword>
<dbReference type="Pfam" id="PF01636">
    <property type="entry name" value="APH"/>
    <property type="match status" value="1"/>
</dbReference>
<evidence type="ECO:0000313" key="3">
    <source>
        <dbReference type="Proteomes" id="UP000602284"/>
    </source>
</evidence>
<dbReference type="PANTHER" id="PTHR39179">
    <property type="entry name" value="SPORE COAT PROTEIN I"/>
    <property type="match status" value="1"/>
</dbReference>
<dbReference type="NCBIfam" id="TIGR02906">
    <property type="entry name" value="spore_CotS"/>
    <property type="match status" value="1"/>
</dbReference>
<proteinExistence type="predicted"/>
<dbReference type="InterPro" id="IPR014255">
    <property type="entry name" value="Spore_coat_CotS"/>
</dbReference>
<feature type="domain" description="Aminoglycoside phosphotransferase" evidence="1">
    <location>
        <begin position="38"/>
        <end position="265"/>
    </location>
</feature>
<evidence type="ECO:0000259" key="1">
    <source>
        <dbReference type="Pfam" id="PF01636"/>
    </source>
</evidence>
<keyword evidence="3" id="KW-1185">Reference proteome</keyword>
<protein>
    <submittedName>
        <fullName evidence="2">CotS family spore coat protein</fullName>
    </submittedName>
</protein>
<gene>
    <name evidence="2" type="ORF">JJB07_10605</name>
</gene>
<dbReference type="SUPFAM" id="SSF56112">
    <property type="entry name" value="Protein kinase-like (PK-like)"/>
    <property type="match status" value="1"/>
</dbReference>
<dbReference type="EMBL" id="JAEQNB010000003">
    <property type="protein sequence ID" value="MBL0387101.1"/>
    <property type="molecule type" value="Genomic_DNA"/>
</dbReference>
<organism evidence="2 3">
    <name type="scientific">Tumebacillus amylolyticus</name>
    <dbReference type="NCBI Taxonomy" id="2801339"/>
    <lineage>
        <taxon>Bacteria</taxon>
        <taxon>Bacillati</taxon>
        <taxon>Bacillota</taxon>
        <taxon>Bacilli</taxon>
        <taxon>Bacillales</taxon>
        <taxon>Alicyclobacillaceae</taxon>
        <taxon>Tumebacillus</taxon>
    </lineage>
</organism>
<dbReference type="InterPro" id="IPR002575">
    <property type="entry name" value="Aminoglycoside_PTrfase"/>
</dbReference>
<dbReference type="Gene3D" id="3.90.1200.10">
    <property type="match status" value="1"/>
</dbReference>
<accession>A0ABS1JA28</accession>
<name>A0ABS1JA28_9BACL</name>
<dbReference type="RefSeq" id="WP_201634778.1">
    <property type="nucleotide sequence ID" value="NZ_JAEQNB010000003.1"/>
</dbReference>
<evidence type="ECO:0000313" key="2">
    <source>
        <dbReference type="EMBL" id="MBL0387101.1"/>
    </source>
</evidence>
<dbReference type="Gene3D" id="3.30.200.20">
    <property type="entry name" value="Phosphorylase Kinase, domain 1"/>
    <property type="match status" value="1"/>
</dbReference>
<dbReference type="PANTHER" id="PTHR39179:SF1">
    <property type="entry name" value="SPORE COAT PROTEIN I"/>
    <property type="match status" value="1"/>
</dbReference>
<comment type="caution">
    <text evidence="2">The sequence shown here is derived from an EMBL/GenBank/DDBJ whole genome shotgun (WGS) entry which is preliminary data.</text>
</comment>
<dbReference type="InterPro" id="IPR011009">
    <property type="entry name" value="Kinase-like_dom_sf"/>
</dbReference>
<dbReference type="Proteomes" id="UP000602284">
    <property type="component" value="Unassembled WGS sequence"/>
</dbReference>
<keyword evidence="2" id="KW-0167">Capsid protein</keyword>
<dbReference type="InterPro" id="IPR047175">
    <property type="entry name" value="CotS-like"/>
</dbReference>
<reference evidence="2 3" key="1">
    <citation type="submission" date="2021-01" db="EMBL/GenBank/DDBJ databases">
        <title>Tumebacillus sp. strain ITR2 16S ribosomal RNA gene Genome sequencing and assembly.</title>
        <authorList>
            <person name="Kang M."/>
        </authorList>
    </citation>
    <scope>NUCLEOTIDE SEQUENCE [LARGE SCALE GENOMIC DNA]</scope>
    <source>
        <strain evidence="2 3">ITR2</strain>
    </source>
</reference>
<sequence length="354" mass="40813">MGEQTTISQALVESGFAPEVLDAYGFDVYDAESVRKVVRLNTSLGILALKKFKLSDEELDYSLAAMRHVKEQGFEVPGLIPTRDGRLYVTLEDAKYFVMEWLQGRESKYSHIHDLALSARGLGDFHKATRGFTPPSSSRLAGKEQWGSWTGHFLERIEELRNWQVQAEQGGTPFDNMYADVVAYGIQEATRSVELLLSSRYEEISKLEQAEQGFCHHDYAHHNVLITQENGQPGIAIIDFDYSISDIRAHDLASLILRNMKSDKWDARTAFFILKSYFERATPHGGEERLLHAMIRFPQDLYEAARYHFVGKNRPADVLESRLRKWAEQKHRRERFFRDFEDGARYVLEQGKIR</sequence>